<protein>
    <submittedName>
        <fullName evidence="1">Uncharacterized protein</fullName>
    </submittedName>
</protein>
<dbReference type="Proteomes" id="UP000019373">
    <property type="component" value="Unassembled WGS sequence"/>
</dbReference>
<dbReference type="HOGENOM" id="CLU_1454405_0_0_1"/>
<dbReference type="GeneID" id="19241812"/>
<accession>U1FTM7</accession>
<evidence type="ECO:0000313" key="1">
    <source>
        <dbReference type="EMBL" id="ERF68112.1"/>
    </source>
</evidence>
<dbReference type="RefSeq" id="XP_007806250.1">
    <property type="nucleotide sequence ID" value="XM_007808059.1"/>
</dbReference>
<sequence>MAPKLVAHRFRWGAACEVQHQLFRNPTRSDTVFDAIGTNDDLISLATAEKVVPIVLEVLLSEFLVDLLLASNSEQRTLHLENAIRHSWHEGLTPVVSQLMITEPGFLPYSKWLSPILAIPDRVNENPAKKLARFFAGDFERMAHGEIIMGTGNVSKASWYLRCMNVIDEDLIAAYVARRCEAGFSK</sequence>
<proteinExistence type="predicted"/>
<dbReference type="EMBL" id="KE721541">
    <property type="protein sequence ID" value="ERF68112.1"/>
    <property type="molecule type" value="Genomic_DNA"/>
</dbReference>
<gene>
    <name evidence="1" type="ORF">EPUS_06923</name>
</gene>
<reference evidence="2" key="1">
    <citation type="journal article" date="2014" name="BMC Genomics">
        <title>Genome characteristics reveal the impact of lichenization on lichen-forming fungus Endocarpon pusillum Hedwig (Verrucariales, Ascomycota).</title>
        <authorList>
            <person name="Wang Y.-Y."/>
            <person name="Liu B."/>
            <person name="Zhang X.-Y."/>
            <person name="Zhou Q.-M."/>
            <person name="Zhang T."/>
            <person name="Li H."/>
            <person name="Yu Y.-F."/>
            <person name="Zhang X.-L."/>
            <person name="Hao X.-Y."/>
            <person name="Wang M."/>
            <person name="Wang L."/>
            <person name="Wei J.-C."/>
        </authorList>
    </citation>
    <scope>NUCLEOTIDE SEQUENCE [LARGE SCALE GENOMIC DNA]</scope>
    <source>
        <strain evidence="2">Z07020 / HMAS-L-300199</strain>
    </source>
</reference>
<evidence type="ECO:0000313" key="2">
    <source>
        <dbReference type="Proteomes" id="UP000019373"/>
    </source>
</evidence>
<keyword evidence="2" id="KW-1185">Reference proteome</keyword>
<name>U1FTM7_ENDPU</name>
<dbReference type="AlphaFoldDB" id="U1FTM7"/>
<dbReference type="OrthoDB" id="429813at2759"/>
<organism evidence="1 2">
    <name type="scientific">Endocarpon pusillum (strain Z07020 / HMAS-L-300199)</name>
    <name type="common">Lichen-forming fungus</name>
    <dbReference type="NCBI Taxonomy" id="1263415"/>
    <lineage>
        <taxon>Eukaryota</taxon>
        <taxon>Fungi</taxon>
        <taxon>Dikarya</taxon>
        <taxon>Ascomycota</taxon>
        <taxon>Pezizomycotina</taxon>
        <taxon>Eurotiomycetes</taxon>
        <taxon>Chaetothyriomycetidae</taxon>
        <taxon>Verrucariales</taxon>
        <taxon>Verrucariaceae</taxon>
        <taxon>Endocarpon</taxon>
    </lineage>
</organism>